<sequence>MESSVWGVVMIILKNISYTTNSNEKILDDINLNIKKGEFVVITGKSGSGKTTLASVINGLISHYYEGTLTGEAYINGEKINDLELSKIGNQVGTVFQDPRSQFFMMDPFNEVAFGLCNRCLNKDEIKQRVKNSLQIFGIEHLKEKSIFKLSSGEKQKVAIASCYAMKPDIYLFDEPTANLDIQSIFDLRDILIELKKTGKTIVVLEHRLFYLTELLDRIIVLNDGKIEGEYSSQYLIEIQSEHRDIRSLYLNDLEVVNQKEPKIEETPILEVKKLSYFHSKTENYSILKDISITAFGNEIIGIIGENGVGKTTFGRLCAGLLKEKNGSIFLQGKKLKYKKRLGKVYFVMQDSDFQLFAGSVKEELSIGKPNVKLTDEEKNKILSKFGISDFEDRHPMTLSRGQKQRLTIATAVSSESKVIFFDEPTSGLDKNSMDLVSKSILGISDADKVLFVISHDYEFLLSVCNRIIYFQNGSIEADFKLNNDTKKKLWEILSKGR</sequence>
<dbReference type="Pfam" id="PF00005">
    <property type="entry name" value="ABC_tran"/>
    <property type="match status" value="2"/>
</dbReference>
<comment type="similarity">
    <text evidence="2">Belongs to the ABC transporter superfamily.</text>
</comment>
<evidence type="ECO:0000256" key="9">
    <source>
        <dbReference type="ARBA" id="ARBA00023136"/>
    </source>
</evidence>
<dbReference type="HOGENOM" id="CLU_000604_86_7_9"/>
<keyword evidence="9" id="KW-0472">Membrane</keyword>
<dbReference type="RefSeq" id="WP_009530036.1">
    <property type="nucleotide sequence ID" value="NZ_JH414644.1"/>
</dbReference>
<evidence type="ECO:0000256" key="6">
    <source>
        <dbReference type="ARBA" id="ARBA00022741"/>
    </source>
</evidence>
<dbReference type="Gene3D" id="3.40.50.300">
    <property type="entry name" value="P-loop containing nucleotide triphosphate hydrolases"/>
    <property type="match status" value="2"/>
</dbReference>
<comment type="subcellular location">
    <subcellularLocation>
        <location evidence="1">Cell membrane</location>
        <topology evidence="1">Peripheral membrane protein</topology>
    </subcellularLocation>
</comment>
<dbReference type="CDD" id="cd03225">
    <property type="entry name" value="ABC_cobalt_CbiO_domain1"/>
    <property type="match status" value="1"/>
</dbReference>
<evidence type="ECO:0000259" key="11">
    <source>
        <dbReference type="PROSITE" id="PS50893"/>
    </source>
</evidence>
<evidence type="ECO:0000256" key="7">
    <source>
        <dbReference type="ARBA" id="ARBA00022840"/>
    </source>
</evidence>
<dbReference type="InterPro" id="IPR027417">
    <property type="entry name" value="P-loop_NTPase"/>
</dbReference>
<dbReference type="InterPro" id="IPR050095">
    <property type="entry name" value="ECF_ABC_transporter_ATP-bd"/>
</dbReference>
<comment type="function">
    <text evidence="10">Probably part of an ABC transporter complex. Responsible for energy coupling to the transport system.</text>
</comment>
<dbReference type="PATRIC" id="fig|796940.3.peg.1976"/>
<evidence type="ECO:0000313" key="12">
    <source>
        <dbReference type="EMBL" id="EHL17159.1"/>
    </source>
</evidence>
<dbReference type="InterPro" id="IPR003439">
    <property type="entry name" value="ABC_transporter-like_ATP-bd"/>
</dbReference>
<keyword evidence="4" id="KW-1003">Cell membrane</keyword>
<accession>G9XFB1</accession>
<dbReference type="PROSITE" id="PS00211">
    <property type="entry name" value="ABC_TRANSPORTER_1"/>
    <property type="match status" value="1"/>
</dbReference>
<dbReference type="AlphaFoldDB" id="G9XFB1"/>
<dbReference type="InterPro" id="IPR015856">
    <property type="entry name" value="ABC_transpr_CbiO/EcfA_su"/>
</dbReference>
<keyword evidence="6" id="KW-0547">Nucleotide-binding</keyword>
<dbReference type="GO" id="GO:0042626">
    <property type="term" value="F:ATPase-coupled transmembrane transporter activity"/>
    <property type="evidence" value="ECO:0007669"/>
    <property type="project" value="TreeGrafter"/>
</dbReference>
<reference evidence="12 13" key="1">
    <citation type="submission" date="2011-08" db="EMBL/GenBank/DDBJ databases">
        <title>The Genome Sequence of Eubacteriaceae bacterium CM5.</title>
        <authorList>
            <consortium name="The Broad Institute Genome Sequencing Platform"/>
            <person name="Earl A."/>
            <person name="Ward D."/>
            <person name="Feldgarden M."/>
            <person name="Gevers D."/>
            <person name="Sizova M."/>
            <person name="Hazen A."/>
            <person name="Epstein S."/>
            <person name="Young S.K."/>
            <person name="Zeng Q."/>
            <person name="Gargeya S."/>
            <person name="Fitzgerald M."/>
            <person name="Haas B."/>
            <person name="Abouelleil A."/>
            <person name="Alvarado L."/>
            <person name="Arachchi H.M."/>
            <person name="Berlin A."/>
            <person name="Brown A."/>
            <person name="Chapman S.B."/>
            <person name="Chen Z."/>
            <person name="Dunbar C."/>
            <person name="Freedman E."/>
            <person name="Gearin G."/>
            <person name="Gellesch M."/>
            <person name="Goldberg J."/>
            <person name="Griggs A."/>
            <person name="Gujja S."/>
            <person name="Heiman D."/>
            <person name="Howarth C."/>
            <person name="Larson L."/>
            <person name="Lui A."/>
            <person name="MacDonald P.J.P."/>
            <person name="Montmayeur A."/>
            <person name="Murphy C."/>
            <person name="Neiman D."/>
            <person name="Pearson M."/>
            <person name="Priest M."/>
            <person name="Roberts A."/>
            <person name="Saif S."/>
            <person name="Shea T."/>
            <person name="Shenoy N."/>
            <person name="Sisk P."/>
            <person name="Stolte C."/>
            <person name="Sykes S."/>
            <person name="Wortman J."/>
            <person name="Nusbaum C."/>
            <person name="Birren B."/>
        </authorList>
    </citation>
    <scope>NUCLEOTIDE SEQUENCE [LARGE SCALE GENOMIC DNA]</scope>
    <source>
        <strain evidence="12 13">CM5</strain>
    </source>
</reference>
<keyword evidence="7" id="KW-0067">ATP-binding</keyword>
<gene>
    <name evidence="12" type="ORF">HMPREF9628_02231</name>
</gene>
<organism evidence="12 13">
    <name type="scientific">Peptoanaerobacter stomatis</name>
    <dbReference type="NCBI Taxonomy" id="796937"/>
    <lineage>
        <taxon>Bacteria</taxon>
        <taxon>Bacillati</taxon>
        <taxon>Bacillota</taxon>
        <taxon>Clostridia</taxon>
        <taxon>Peptostreptococcales</taxon>
        <taxon>Filifactoraceae</taxon>
        <taxon>Peptoanaerobacter</taxon>
    </lineage>
</organism>
<keyword evidence="5" id="KW-0677">Repeat</keyword>
<evidence type="ECO:0000256" key="5">
    <source>
        <dbReference type="ARBA" id="ARBA00022737"/>
    </source>
</evidence>
<feature type="domain" description="ABC transporter" evidence="11">
    <location>
        <begin position="270"/>
        <end position="498"/>
    </location>
</feature>
<dbReference type="GO" id="GO:0016887">
    <property type="term" value="F:ATP hydrolysis activity"/>
    <property type="evidence" value="ECO:0007669"/>
    <property type="project" value="InterPro"/>
</dbReference>
<dbReference type="EMBL" id="AFZG01000067">
    <property type="protein sequence ID" value="EHL17159.1"/>
    <property type="molecule type" value="Genomic_DNA"/>
</dbReference>
<name>G9XFB1_9FIRM</name>
<dbReference type="InterPro" id="IPR017871">
    <property type="entry name" value="ABC_transporter-like_CS"/>
</dbReference>
<dbReference type="GO" id="GO:0005524">
    <property type="term" value="F:ATP binding"/>
    <property type="evidence" value="ECO:0007669"/>
    <property type="project" value="UniProtKB-KW"/>
</dbReference>
<evidence type="ECO:0000256" key="10">
    <source>
        <dbReference type="ARBA" id="ARBA00025157"/>
    </source>
</evidence>
<proteinExistence type="inferred from homology"/>
<dbReference type="SMART" id="SM00382">
    <property type="entry name" value="AAA"/>
    <property type="match status" value="2"/>
</dbReference>
<dbReference type="GO" id="GO:0043190">
    <property type="term" value="C:ATP-binding cassette (ABC) transporter complex"/>
    <property type="evidence" value="ECO:0007669"/>
    <property type="project" value="TreeGrafter"/>
</dbReference>
<dbReference type="SUPFAM" id="SSF52540">
    <property type="entry name" value="P-loop containing nucleoside triphosphate hydrolases"/>
    <property type="match status" value="2"/>
</dbReference>
<dbReference type="PANTHER" id="PTHR43553">
    <property type="entry name" value="HEAVY METAL TRANSPORTER"/>
    <property type="match status" value="1"/>
</dbReference>
<evidence type="ECO:0000313" key="13">
    <source>
        <dbReference type="Proteomes" id="UP000003379"/>
    </source>
</evidence>
<dbReference type="PANTHER" id="PTHR43553:SF23">
    <property type="entry name" value="ABC TRANSPORTER ATP-BINDING COMPONENT"/>
    <property type="match status" value="1"/>
</dbReference>
<dbReference type="CDD" id="cd03226">
    <property type="entry name" value="ABC_cobalt_CbiO_domain2"/>
    <property type="match status" value="1"/>
</dbReference>
<dbReference type="FunFam" id="3.40.50.300:FF:000224">
    <property type="entry name" value="Energy-coupling factor transporter ATP-binding protein EcfA"/>
    <property type="match status" value="1"/>
</dbReference>
<protein>
    <recommendedName>
        <fullName evidence="11">ABC transporter domain-containing protein</fullName>
    </recommendedName>
</protein>
<dbReference type="PROSITE" id="PS50893">
    <property type="entry name" value="ABC_TRANSPORTER_2"/>
    <property type="match status" value="2"/>
</dbReference>
<keyword evidence="8" id="KW-1278">Translocase</keyword>
<evidence type="ECO:0000256" key="4">
    <source>
        <dbReference type="ARBA" id="ARBA00022475"/>
    </source>
</evidence>
<feature type="domain" description="ABC transporter" evidence="11">
    <location>
        <begin position="11"/>
        <end position="249"/>
    </location>
</feature>
<evidence type="ECO:0000256" key="3">
    <source>
        <dbReference type="ARBA" id="ARBA00022448"/>
    </source>
</evidence>
<keyword evidence="3" id="KW-0813">Transport</keyword>
<evidence type="ECO:0000256" key="8">
    <source>
        <dbReference type="ARBA" id="ARBA00022967"/>
    </source>
</evidence>
<dbReference type="InterPro" id="IPR003593">
    <property type="entry name" value="AAA+_ATPase"/>
</dbReference>
<evidence type="ECO:0000256" key="2">
    <source>
        <dbReference type="ARBA" id="ARBA00005417"/>
    </source>
</evidence>
<dbReference type="Proteomes" id="UP000003379">
    <property type="component" value="Unassembled WGS sequence"/>
</dbReference>
<evidence type="ECO:0000256" key="1">
    <source>
        <dbReference type="ARBA" id="ARBA00004202"/>
    </source>
</evidence>
<comment type="caution">
    <text evidence="12">The sequence shown here is derived from an EMBL/GenBank/DDBJ whole genome shotgun (WGS) entry which is preliminary data.</text>
</comment>